<gene>
    <name evidence="1" type="ORF">ES288_A12G155000v1</name>
</gene>
<name>A0A5D2EAW4_GOSDA</name>
<dbReference type="AlphaFoldDB" id="A0A5D2EAW4"/>
<evidence type="ECO:0000313" key="2">
    <source>
        <dbReference type="Proteomes" id="UP000323506"/>
    </source>
</evidence>
<proteinExistence type="predicted"/>
<organism evidence="1 2">
    <name type="scientific">Gossypium darwinii</name>
    <name type="common">Darwin's cotton</name>
    <name type="synonym">Gossypium barbadense var. darwinii</name>
    <dbReference type="NCBI Taxonomy" id="34276"/>
    <lineage>
        <taxon>Eukaryota</taxon>
        <taxon>Viridiplantae</taxon>
        <taxon>Streptophyta</taxon>
        <taxon>Embryophyta</taxon>
        <taxon>Tracheophyta</taxon>
        <taxon>Spermatophyta</taxon>
        <taxon>Magnoliopsida</taxon>
        <taxon>eudicotyledons</taxon>
        <taxon>Gunneridae</taxon>
        <taxon>Pentapetalae</taxon>
        <taxon>rosids</taxon>
        <taxon>malvids</taxon>
        <taxon>Malvales</taxon>
        <taxon>Malvaceae</taxon>
        <taxon>Malvoideae</taxon>
        <taxon>Gossypium</taxon>
    </lineage>
</organism>
<dbReference type="Proteomes" id="UP000323506">
    <property type="component" value="Chromosome A12"/>
</dbReference>
<protein>
    <recommendedName>
        <fullName evidence="3">Reverse transcriptase zinc-binding domain-containing protein</fullName>
    </recommendedName>
</protein>
<dbReference type="EMBL" id="CM017699">
    <property type="protein sequence ID" value="TYG90098.1"/>
    <property type="molecule type" value="Genomic_DNA"/>
</dbReference>
<accession>A0A5D2EAW4</accession>
<keyword evidence="2" id="KW-1185">Reference proteome</keyword>
<reference evidence="1 2" key="1">
    <citation type="submission" date="2019-06" db="EMBL/GenBank/DDBJ databases">
        <title>WGS assembly of Gossypium darwinii.</title>
        <authorList>
            <person name="Chen Z.J."/>
            <person name="Sreedasyam A."/>
            <person name="Ando A."/>
            <person name="Song Q."/>
            <person name="De L."/>
            <person name="Hulse-Kemp A."/>
            <person name="Ding M."/>
            <person name="Ye W."/>
            <person name="Kirkbride R."/>
            <person name="Jenkins J."/>
            <person name="Plott C."/>
            <person name="Lovell J."/>
            <person name="Lin Y.-M."/>
            <person name="Vaughn R."/>
            <person name="Liu B."/>
            <person name="Li W."/>
            <person name="Simpson S."/>
            <person name="Scheffler B."/>
            <person name="Saski C."/>
            <person name="Grover C."/>
            <person name="Hu G."/>
            <person name="Conover J."/>
            <person name="Carlson J."/>
            <person name="Shu S."/>
            <person name="Boston L."/>
            <person name="Williams M."/>
            <person name="Peterson D."/>
            <person name="Mcgee K."/>
            <person name="Jones D."/>
            <person name="Wendel J."/>
            <person name="Stelly D."/>
            <person name="Grimwood J."/>
            <person name="Schmutz J."/>
        </authorList>
    </citation>
    <scope>NUCLEOTIDE SEQUENCE [LARGE SCALE GENOMIC DNA]</scope>
    <source>
        <strain evidence="1">1808015.09</strain>
    </source>
</reference>
<sequence length="113" mass="13047">MVGGKESNRGWNMLAWDWLCYPKGMGGLGFRDLRQFNMALLGRQVWRLIICKETLYYKVLSAKYFPDGDVFNPRSMDKPSFMWQSIAKAASILHAGFGWNVGNGRNIKIWHDN</sequence>
<evidence type="ECO:0000313" key="1">
    <source>
        <dbReference type="EMBL" id="TYG90098.1"/>
    </source>
</evidence>
<evidence type="ECO:0008006" key="3">
    <source>
        <dbReference type="Google" id="ProtNLM"/>
    </source>
</evidence>